<reference evidence="2 3" key="1">
    <citation type="journal article" date="2022" name="Environ. Microbiol. Rep.">
        <title>Eco-phylogenetic analyses reveal divergent evolution of vitamin B12 metabolism in the marine bacterial family 'Psychromonadaceae'.</title>
        <authorList>
            <person name="Jin X."/>
            <person name="Yang Y."/>
            <person name="Cao H."/>
            <person name="Gao B."/>
            <person name="Zhao Z."/>
        </authorList>
    </citation>
    <scope>NUCLEOTIDE SEQUENCE [LARGE SCALE GENOMIC DNA]</scope>
    <source>
        <strain evidence="2 3">MKS20</strain>
    </source>
</reference>
<protein>
    <recommendedName>
        <fullName evidence="4">Endonuclease I</fullName>
    </recommendedName>
</protein>
<organism evidence="2 3">
    <name type="scientific">Motilimonas cestriensis</name>
    <dbReference type="NCBI Taxonomy" id="2742685"/>
    <lineage>
        <taxon>Bacteria</taxon>
        <taxon>Pseudomonadati</taxon>
        <taxon>Pseudomonadota</taxon>
        <taxon>Gammaproteobacteria</taxon>
        <taxon>Alteromonadales</taxon>
        <taxon>Alteromonadales genera incertae sedis</taxon>
        <taxon>Motilimonas</taxon>
    </lineage>
</organism>
<dbReference type="InterPro" id="IPR044925">
    <property type="entry name" value="His-Me_finger_sf"/>
</dbReference>
<dbReference type="EMBL" id="JAIMJA010000004">
    <property type="protein sequence ID" value="MCE2594103.1"/>
    <property type="molecule type" value="Genomic_DNA"/>
</dbReference>
<sequence length="155" mass="17634">MKLYLIPLSIIALITTSNALSQGNKTNQSFSKAKKNLEQLVYMDNRETIYCGALFDEAKRVIFPQGFTSIKHAKRSHRVEWEHVVPAENMGRAFSEWRNGHEECVSSKGKAFKGRKCAEKVNIAYRYMQADMYNLFPAIGAVPVKAFSRHYLAAL</sequence>
<accession>A0ABS8W6C8</accession>
<feature type="signal peptide" evidence="1">
    <location>
        <begin position="1"/>
        <end position="19"/>
    </location>
</feature>
<evidence type="ECO:0000256" key="1">
    <source>
        <dbReference type="SAM" id="SignalP"/>
    </source>
</evidence>
<dbReference type="Proteomes" id="UP001201273">
    <property type="component" value="Unassembled WGS sequence"/>
</dbReference>
<feature type="chain" id="PRO_5047174278" description="Endonuclease I" evidence="1">
    <location>
        <begin position="20"/>
        <end position="155"/>
    </location>
</feature>
<name>A0ABS8W6C8_9GAMM</name>
<evidence type="ECO:0008006" key="4">
    <source>
        <dbReference type="Google" id="ProtNLM"/>
    </source>
</evidence>
<keyword evidence="3" id="KW-1185">Reference proteome</keyword>
<comment type="caution">
    <text evidence="2">The sequence shown here is derived from an EMBL/GenBank/DDBJ whole genome shotgun (WGS) entry which is preliminary data.</text>
</comment>
<keyword evidence="1" id="KW-0732">Signal</keyword>
<gene>
    <name evidence="2" type="ORF">K6Y31_04670</name>
</gene>
<dbReference type="SUPFAM" id="SSF54060">
    <property type="entry name" value="His-Me finger endonucleases"/>
    <property type="match status" value="1"/>
</dbReference>
<evidence type="ECO:0000313" key="2">
    <source>
        <dbReference type="EMBL" id="MCE2594103.1"/>
    </source>
</evidence>
<evidence type="ECO:0000313" key="3">
    <source>
        <dbReference type="Proteomes" id="UP001201273"/>
    </source>
</evidence>
<proteinExistence type="predicted"/>